<evidence type="ECO:0000313" key="3">
    <source>
        <dbReference type="Proteomes" id="UP000297229"/>
    </source>
</evidence>
<comment type="caution">
    <text evidence="2">The sequence shown here is derived from an EMBL/GenBank/DDBJ whole genome shotgun (WGS) entry which is preliminary data.</text>
</comment>
<evidence type="ECO:0000313" key="2">
    <source>
        <dbReference type="EMBL" id="TGO78642.1"/>
    </source>
</evidence>
<keyword evidence="1" id="KW-0175">Coiled coil</keyword>
<dbReference type="AlphaFoldDB" id="A0A4Z1K573"/>
<gene>
    <name evidence="2" type="ORF">BELL_0059g00120</name>
</gene>
<dbReference type="EMBL" id="PQXM01000059">
    <property type="protein sequence ID" value="TGO78642.1"/>
    <property type="molecule type" value="Genomic_DNA"/>
</dbReference>
<feature type="coiled-coil region" evidence="1">
    <location>
        <begin position="134"/>
        <end position="168"/>
    </location>
</feature>
<accession>A0A4Z1K573</accession>
<name>A0A4Z1K573_9HELO</name>
<dbReference type="Proteomes" id="UP000297229">
    <property type="component" value="Unassembled WGS sequence"/>
</dbReference>
<evidence type="ECO:0000256" key="1">
    <source>
        <dbReference type="SAM" id="Coils"/>
    </source>
</evidence>
<sequence length="404" mass="46861">MHRFRNSVSGSKLSKWSLKKLHQPSHLGGSLSTTRFFTIDVDGGIPTKNRFEQDCLLKYQSRIHLPPKTFEGVPAGQGLLCEILPDAPKIISRKLSTEKWDKHIDQYSGESFITNNSEPFDRQSQMLLGLHTEISQVAQKCAKLEITVEEEKKKSAQLETTVEEGKKKSAKMEIITMREKQKSAEVKKRWEKERQEINMGEFIKAKKFFSRLSCERNWIKLSPQEEIFAENRNRNAHRLDLLISMKQVTEYPDLNFGLVFEALYGISQEEVKHLLKLDKRCNKIFQVESIVGYHGTLYARQIPSRFLQPFKHWLEGVRKVKSQIDDEIGLAAGQRHTAATFSALVSRVDDKLLQELKRLGRICKETYEDDNRQTAKRTHDHDEAIMTDLRERELLSKFKAMQAR</sequence>
<proteinExistence type="predicted"/>
<dbReference type="OrthoDB" id="3526673at2759"/>
<organism evidence="2 3">
    <name type="scientific">Botrytis elliptica</name>
    <dbReference type="NCBI Taxonomy" id="278938"/>
    <lineage>
        <taxon>Eukaryota</taxon>
        <taxon>Fungi</taxon>
        <taxon>Dikarya</taxon>
        <taxon>Ascomycota</taxon>
        <taxon>Pezizomycotina</taxon>
        <taxon>Leotiomycetes</taxon>
        <taxon>Helotiales</taxon>
        <taxon>Sclerotiniaceae</taxon>
        <taxon>Botrytis</taxon>
    </lineage>
</organism>
<reference evidence="2 3" key="1">
    <citation type="submission" date="2017-12" db="EMBL/GenBank/DDBJ databases">
        <title>Comparative genomics of Botrytis spp.</title>
        <authorList>
            <person name="Valero-Jimenez C.A."/>
            <person name="Tapia P."/>
            <person name="Veloso J."/>
            <person name="Silva-Moreno E."/>
            <person name="Staats M."/>
            <person name="Valdes J.H."/>
            <person name="Van Kan J.A.L."/>
        </authorList>
    </citation>
    <scope>NUCLEOTIDE SEQUENCE [LARGE SCALE GENOMIC DNA]</scope>
    <source>
        <strain evidence="2 3">Be9601</strain>
    </source>
</reference>
<keyword evidence="3" id="KW-1185">Reference proteome</keyword>
<protein>
    <submittedName>
        <fullName evidence="2">Uncharacterized protein</fullName>
    </submittedName>
</protein>